<dbReference type="SUPFAM" id="SSF48008">
    <property type="entry name" value="GntR ligand-binding domain-like"/>
    <property type="match status" value="1"/>
</dbReference>
<dbReference type="GO" id="GO:0003700">
    <property type="term" value="F:DNA-binding transcription factor activity"/>
    <property type="evidence" value="ECO:0007669"/>
    <property type="project" value="InterPro"/>
</dbReference>
<keyword evidence="2" id="KW-0238">DNA-binding</keyword>
<dbReference type="SUPFAM" id="SSF46785">
    <property type="entry name" value="Winged helix' DNA-binding domain"/>
    <property type="match status" value="1"/>
</dbReference>
<dbReference type="PANTHER" id="PTHR43537:SF24">
    <property type="entry name" value="GLUCONATE OPERON TRANSCRIPTIONAL REPRESSOR"/>
    <property type="match status" value="1"/>
</dbReference>
<dbReference type="Gene3D" id="1.10.10.10">
    <property type="entry name" value="Winged helix-like DNA-binding domain superfamily/Winged helix DNA-binding domain"/>
    <property type="match status" value="1"/>
</dbReference>
<evidence type="ECO:0000256" key="1">
    <source>
        <dbReference type="ARBA" id="ARBA00023015"/>
    </source>
</evidence>
<dbReference type="InterPro" id="IPR036390">
    <property type="entry name" value="WH_DNA-bd_sf"/>
</dbReference>
<evidence type="ECO:0000313" key="5">
    <source>
        <dbReference type="EMBL" id="CAB4944563.1"/>
    </source>
</evidence>
<dbReference type="SMART" id="SM00895">
    <property type="entry name" value="FCD"/>
    <property type="match status" value="1"/>
</dbReference>
<evidence type="ECO:0000259" key="4">
    <source>
        <dbReference type="PROSITE" id="PS50949"/>
    </source>
</evidence>
<dbReference type="CDD" id="cd07377">
    <property type="entry name" value="WHTH_GntR"/>
    <property type="match status" value="1"/>
</dbReference>
<dbReference type="Pfam" id="PF07729">
    <property type="entry name" value="FCD"/>
    <property type="match status" value="1"/>
</dbReference>
<dbReference type="Pfam" id="PF00392">
    <property type="entry name" value="GntR"/>
    <property type="match status" value="1"/>
</dbReference>
<dbReference type="EMBL" id="CAFBNE010000028">
    <property type="protein sequence ID" value="CAB4944563.1"/>
    <property type="molecule type" value="Genomic_DNA"/>
</dbReference>
<dbReference type="InterPro" id="IPR008920">
    <property type="entry name" value="TF_FadR/GntR_C"/>
</dbReference>
<dbReference type="AlphaFoldDB" id="A0A6J7JNH5"/>
<protein>
    <submittedName>
        <fullName evidence="5">Unannotated protein</fullName>
    </submittedName>
</protein>
<evidence type="ECO:0000256" key="2">
    <source>
        <dbReference type="ARBA" id="ARBA00023125"/>
    </source>
</evidence>
<organism evidence="5">
    <name type="scientific">freshwater metagenome</name>
    <dbReference type="NCBI Taxonomy" id="449393"/>
    <lineage>
        <taxon>unclassified sequences</taxon>
        <taxon>metagenomes</taxon>
        <taxon>ecological metagenomes</taxon>
    </lineage>
</organism>
<evidence type="ECO:0000256" key="3">
    <source>
        <dbReference type="ARBA" id="ARBA00023163"/>
    </source>
</evidence>
<dbReference type="PROSITE" id="PS50949">
    <property type="entry name" value="HTH_GNTR"/>
    <property type="match status" value="1"/>
</dbReference>
<dbReference type="InterPro" id="IPR011711">
    <property type="entry name" value="GntR_C"/>
</dbReference>
<dbReference type="Gene3D" id="1.20.120.530">
    <property type="entry name" value="GntR ligand-binding domain-like"/>
    <property type="match status" value="1"/>
</dbReference>
<keyword evidence="3" id="KW-0804">Transcription</keyword>
<gene>
    <name evidence="5" type="ORF">UFOPK3772_01144</name>
</gene>
<dbReference type="InterPro" id="IPR000524">
    <property type="entry name" value="Tscrpt_reg_HTH_GntR"/>
</dbReference>
<name>A0A6J7JNH5_9ZZZZ</name>
<dbReference type="GO" id="GO:0003677">
    <property type="term" value="F:DNA binding"/>
    <property type="evidence" value="ECO:0007669"/>
    <property type="project" value="UniProtKB-KW"/>
</dbReference>
<proteinExistence type="predicted"/>
<dbReference type="InterPro" id="IPR036388">
    <property type="entry name" value="WH-like_DNA-bd_sf"/>
</dbReference>
<sequence length="251" mass="27608">MLGKAQLESASDVAAQSLFDAIVDGRIPPGSPLRLKELSEQLGMSMMPVREAIRRLAALDLVEIEPRKGARVRDMTLGDLQDTYFSRIHLEGIAVWEAAKRFTVDDEARAREALADRAQAQAAGDRVAERDAHERFHFALYAASRRVWIVRSILPAWRNSERYRVGALRKHEIQPERDNEHEQLLVALTRGDGGSAVEWLVAHLQTSVRLSAESLGELGGGDVLTEALPSASDVLSGVKMAGVTAEIPISR</sequence>
<accession>A0A6J7JNH5</accession>
<dbReference type="PANTHER" id="PTHR43537">
    <property type="entry name" value="TRANSCRIPTIONAL REGULATOR, GNTR FAMILY"/>
    <property type="match status" value="1"/>
</dbReference>
<reference evidence="5" key="1">
    <citation type="submission" date="2020-05" db="EMBL/GenBank/DDBJ databases">
        <authorList>
            <person name="Chiriac C."/>
            <person name="Salcher M."/>
            <person name="Ghai R."/>
            <person name="Kavagutti S V."/>
        </authorList>
    </citation>
    <scope>NUCLEOTIDE SEQUENCE</scope>
</reference>
<dbReference type="SMART" id="SM00345">
    <property type="entry name" value="HTH_GNTR"/>
    <property type="match status" value="1"/>
</dbReference>
<keyword evidence="1" id="KW-0805">Transcription regulation</keyword>
<feature type="domain" description="HTH gntR-type" evidence="4">
    <location>
        <begin position="8"/>
        <end position="75"/>
    </location>
</feature>